<evidence type="ECO:0000256" key="14">
    <source>
        <dbReference type="PIRSR" id="PIRSR006105-1"/>
    </source>
</evidence>
<gene>
    <name evidence="16" type="ORF">A673_03500</name>
</gene>
<dbReference type="SUPFAM" id="SSF48695">
    <property type="entry name" value="Multiheme cytochromes"/>
    <property type="match status" value="1"/>
</dbReference>
<evidence type="ECO:0000256" key="9">
    <source>
        <dbReference type="ARBA" id="ARBA00022764"/>
    </source>
</evidence>
<comment type="PTM">
    <text evidence="14">Binds 2 heme C groups per subunit.</text>
</comment>
<dbReference type="PANTHER" id="PTHR38604:SF1">
    <property type="entry name" value="PERIPLASMIC NITRATE REDUCTASE, ELECTRON TRANSFER SUBUNIT"/>
    <property type="match status" value="1"/>
</dbReference>
<dbReference type="Pfam" id="PF03892">
    <property type="entry name" value="NapB"/>
    <property type="match status" value="1"/>
</dbReference>
<reference evidence="16 17" key="1">
    <citation type="submission" date="2013-04" db="EMBL/GenBank/DDBJ databases">
        <authorList>
            <person name="McClelland M."/>
            <person name="Porwollik S."/>
            <person name="Desai P."/>
            <person name="Cheng P."/>
            <person name="Wollam A."/>
            <person name="Pepin K."/>
            <person name="Palsikar V.B."/>
            <person name="Fulton L."/>
            <person name="Fulton R."/>
            <person name="Delehaunty K."/>
            <person name="Fronick C."/>
            <person name="Godfrey J."/>
            <person name="Waligorski J."/>
            <person name="Appelbaum E."/>
            <person name="Tomlinson C."/>
            <person name="Warren W."/>
            <person name="Sodergren E."/>
            <person name="Weinstock G."/>
            <person name="Wilson R.K."/>
        </authorList>
    </citation>
    <scope>NUCLEOTIDE SEQUENCE [LARGE SCALE GENOMIC DNA]</scope>
    <source>
        <strain evidence="16 17">2009K0958</strain>
    </source>
</reference>
<keyword evidence="9 13" id="KW-0574">Periplasm</keyword>
<dbReference type="Proteomes" id="UP000014535">
    <property type="component" value="Unassembled WGS sequence"/>
</dbReference>
<evidence type="ECO:0000256" key="15">
    <source>
        <dbReference type="PIRSR" id="PIRSR006105-2"/>
    </source>
</evidence>
<evidence type="ECO:0000256" key="10">
    <source>
        <dbReference type="ARBA" id="ARBA00022982"/>
    </source>
</evidence>
<comment type="function">
    <text evidence="1">Electron transfer subunit of the periplasmic nitrate reductase complex NapAB. Receives electrons from the membrane-anchored tetraheme c-type NapC protein and transfers these to NapA subunit, thus allowing electron flow between membrane and periplasm. Essential for periplasmic nitrate reduction with nitrate as the terminal electron acceptor.</text>
</comment>
<evidence type="ECO:0000256" key="11">
    <source>
        <dbReference type="ARBA" id="ARBA00023004"/>
    </source>
</evidence>
<keyword evidence="8" id="KW-0732">Signal</keyword>
<keyword evidence="10 13" id="KW-0249">Electron transport</keyword>
<dbReference type="InterPro" id="IPR005591">
    <property type="entry name" value="NapB"/>
</dbReference>
<evidence type="ECO:0000256" key="12">
    <source>
        <dbReference type="ARBA" id="ARBA00031832"/>
    </source>
</evidence>
<evidence type="ECO:0000256" key="7">
    <source>
        <dbReference type="ARBA" id="ARBA00022723"/>
    </source>
</evidence>
<feature type="binding site" description="covalent" evidence="14">
    <location>
        <position position="130"/>
    </location>
    <ligand>
        <name>heme c</name>
        <dbReference type="ChEBI" id="CHEBI:61717"/>
        <label>2</label>
    </ligand>
</feature>
<proteinExistence type="inferred from homology"/>
<evidence type="ECO:0000313" key="17">
    <source>
        <dbReference type="Proteomes" id="UP000014535"/>
    </source>
</evidence>
<dbReference type="EMBL" id="ATFT01000075">
    <property type="protein sequence ID" value="EPI66553.1"/>
    <property type="molecule type" value="Genomic_DNA"/>
</dbReference>
<feature type="binding site" description="covalent" evidence="14">
    <location>
        <position position="93"/>
    </location>
    <ligand>
        <name>heme c</name>
        <dbReference type="ChEBI" id="CHEBI:61717"/>
        <label>1</label>
    </ligand>
</feature>
<organism evidence="16 17">
    <name type="scientific">Salmonella enteritidis (strain 2009K0958)</name>
    <dbReference type="NCBI Taxonomy" id="1192586"/>
    <lineage>
        <taxon>Bacteria</taxon>
        <taxon>Pseudomonadati</taxon>
        <taxon>Pseudomonadota</taxon>
        <taxon>Gammaproteobacteria</taxon>
        <taxon>Enterobacterales</taxon>
        <taxon>Enterobacteriaceae</taxon>
        <taxon>Salmonella</taxon>
    </lineage>
</organism>
<accession>A0A656IHX4</accession>
<dbReference type="Gene3D" id="1.10.1130.10">
    <property type="entry name" value="Flavocytochrome C3, Chain A"/>
    <property type="match status" value="1"/>
</dbReference>
<evidence type="ECO:0000256" key="8">
    <source>
        <dbReference type="ARBA" id="ARBA00022729"/>
    </source>
</evidence>
<feature type="binding site" description="covalent" evidence="14">
    <location>
        <position position="90"/>
    </location>
    <ligand>
        <name>heme c</name>
        <dbReference type="ChEBI" id="CHEBI:61717"/>
        <label>1</label>
    </ligand>
</feature>
<protein>
    <recommendedName>
        <fullName evidence="4 13">Periplasmic nitrate reductase, electron transfer subunit</fullName>
    </recommendedName>
    <alternativeName>
        <fullName evidence="12 13">Diheme cytochrome c NapB</fullName>
    </alternativeName>
</protein>
<feature type="binding site" description="covalent" evidence="14">
    <location>
        <position position="133"/>
    </location>
    <ligand>
        <name>heme c</name>
        <dbReference type="ChEBI" id="CHEBI:61717"/>
        <label>2</label>
    </ligand>
</feature>
<evidence type="ECO:0000313" key="16">
    <source>
        <dbReference type="EMBL" id="EPI66553.1"/>
    </source>
</evidence>
<comment type="similarity">
    <text evidence="3 13">Belongs to the NapB family.</text>
</comment>
<feature type="binding site" description="axial binding residue" evidence="15">
    <location>
        <position position="76"/>
    </location>
    <ligand>
        <name>heme c</name>
        <dbReference type="ChEBI" id="CHEBI:61717"/>
        <label>1</label>
    </ligand>
    <ligandPart>
        <name>Fe</name>
        <dbReference type="ChEBI" id="CHEBI:18248"/>
    </ligandPart>
</feature>
<evidence type="ECO:0000256" key="1">
    <source>
        <dbReference type="ARBA" id="ARBA00002599"/>
    </source>
</evidence>
<comment type="subunit">
    <text evidence="13">Component of the periplasmic nitrate reductase NapAB complex composed of NapA and NapB.</text>
</comment>
<dbReference type="PANTHER" id="PTHR38604">
    <property type="entry name" value="PERIPLASMIC NITRATE REDUCTASE, ELECTRON TRANSFER SUBUNIT"/>
    <property type="match status" value="1"/>
</dbReference>
<feature type="binding site" description="axial binding residue" evidence="15">
    <location>
        <position position="94"/>
    </location>
    <ligand>
        <name>heme c</name>
        <dbReference type="ChEBI" id="CHEBI:61717"/>
        <label>1</label>
    </ligand>
    <ligandPart>
        <name>Fe</name>
        <dbReference type="ChEBI" id="CHEBI:18248"/>
    </ligandPart>
</feature>
<evidence type="ECO:0000256" key="3">
    <source>
        <dbReference type="ARBA" id="ARBA00007368"/>
    </source>
</evidence>
<dbReference type="AlphaFoldDB" id="A0A656IHX4"/>
<sequence>MEFGSETMKSHDLMKALCQWMATLALVVSGAVWAANGVDLSQSPEVSGTQEGAIRMPKEQERMPLNYVNQPPMIPHSVEGYQVTTNTNRCLQCHGVESYRTTGAPRISPTHFMDSDGKVSGNVAPRRYFCLQCHVPQSDTAPIIDNTFTPSQGYGK</sequence>
<dbReference type="NCBIfam" id="NF008609">
    <property type="entry name" value="PRK11586.1"/>
    <property type="match status" value="1"/>
</dbReference>
<dbReference type="GO" id="GO:0042597">
    <property type="term" value="C:periplasmic space"/>
    <property type="evidence" value="ECO:0007669"/>
    <property type="project" value="UniProtKB-SubCell"/>
</dbReference>
<evidence type="ECO:0000256" key="6">
    <source>
        <dbReference type="ARBA" id="ARBA00022617"/>
    </source>
</evidence>
<dbReference type="FunFam" id="1.10.1130.10:FF:000001">
    <property type="entry name" value="Periplasmic nitrate reductase, electron transfer subunit"/>
    <property type="match status" value="1"/>
</dbReference>
<keyword evidence="11 15" id="KW-0408">Iron</keyword>
<dbReference type="GO" id="GO:0046872">
    <property type="term" value="F:metal ion binding"/>
    <property type="evidence" value="ECO:0007669"/>
    <property type="project" value="UniProtKB-KW"/>
</dbReference>
<evidence type="ECO:0000256" key="4">
    <source>
        <dbReference type="ARBA" id="ARBA00013773"/>
    </source>
</evidence>
<keyword evidence="7 15" id="KW-0479">Metal-binding</keyword>
<comment type="caution">
    <text evidence="16">The sequence shown here is derived from an EMBL/GenBank/DDBJ whole genome shotgun (WGS) entry which is preliminary data.</text>
</comment>
<evidence type="ECO:0000256" key="13">
    <source>
        <dbReference type="PIRNR" id="PIRNR006105"/>
    </source>
</evidence>
<feature type="binding site" description="axial binding residue" evidence="15">
    <location>
        <position position="111"/>
    </location>
    <ligand>
        <name>heme c</name>
        <dbReference type="ChEBI" id="CHEBI:61717"/>
        <label>2</label>
    </ligand>
    <ligandPart>
        <name>Fe</name>
        <dbReference type="ChEBI" id="CHEBI:18248"/>
    </ligandPart>
</feature>
<name>A0A656IHX4_SALE2</name>
<comment type="subcellular location">
    <subcellularLocation>
        <location evidence="2 13">Periplasm</location>
    </subcellularLocation>
</comment>
<dbReference type="GO" id="GO:0009061">
    <property type="term" value="P:anaerobic respiration"/>
    <property type="evidence" value="ECO:0007669"/>
    <property type="project" value="InterPro"/>
</dbReference>
<feature type="binding site" description="axial binding residue" evidence="15">
    <location>
        <position position="134"/>
    </location>
    <ligand>
        <name>heme c</name>
        <dbReference type="ChEBI" id="CHEBI:61717"/>
        <label>2</label>
    </ligand>
    <ligandPart>
        <name>Fe</name>
        <dbReference type="ChEBI" id="CHEBI:18248"/>
    </ligandPart>
</feature>
<evidence type="ECO:0000256" key="5">
    <source>
        <dbReference type="ARBA" id="ARBA00022448"/>
    </source>
</evidence>
<dbReference type="PIRSF" id="PIRSF006105">
    <property type="entry name" value="NapB"/>
    <property type="match status" value="1"/>
</dbReference>
<keyword evidence="5 13" id="KW-0813">Transport</keyword>
<evidence type="ECO:0000256" key="2">
    <source>
        <dbReference type="ARBA" id="ARBA00004418"/>
    </source>
</evidence>
<dbReference type="InterPro" id="IPR036280">
    <property type="entry name" value="Multihaem_cyt_sf"/>
</dbReference>
<keyword evidence="6 14" id="KW-0349">Heme</keyword>